<keyword evidence="1" id="KW-0732">Signal</keyword>
<protein>
    <submittedName>
        <fullName evidence="2">Uncharacterized protein</fullName>
    </submittedName>
</protein>
<dbReference type="VEuPathDB" id="FungiDB:LCOR_09142.1"/>
<evidence type="ECO:0000313" key="2">
    <source>
        <dbReference type="EMBL" id="CDH58276.1"/>
    </source>
</evidence>
<feature type="signal peptide" evidence="1">
    <location>
        <begin position="1"/>
        <end position="27"/>
    </location>
</feature>
<comment type="caution">
    <text evidence="2">The sequence shown here is derived from an EMBL/GenBank/DDBJ whole genome shotgun (WGS) entry which is preliminary data.</text>
</comment>
<organism evidence="2 3">
    <name type="scientific">Lichtheimia corymbifera JMRC:FSU:9682</name>
    <dbReference type="NCBI Taxonomy" id="1263082"/>
    <lineage>
        <taxon>Eukaryota</taxon>
        <taxon>Fungi</taxon>
        <taxon>Fungi incertae sedis</taxon>
        <taxon>Mucoromycota</taxon>
        <taxon>Mucoromycotina</taxon>
        <taxon>Mucoromycetes</taxon>
        <taxon>Mucorales</taxon>
        <taxon>Lichtheimiaceae</taxon>
        <taxon>Lichtheimia</taxon>
    </lineage>
</organism>
<sequence>MLFRLFPTAFCVTTLFLVLIQSSVISAIDCNQFHDDEDGCKEHEDDCIWDGPLRAHTHNGHTKPFYLCHNIIKK</sequence>
<keyword evidence="3" id="KW-1185">Reference proteome</keyword>
<feature type="chain" id="PRO_5001653053" evidence="1">
    <location>
        <begin position="28"/>
        <end position="74"/>
    </location>
</feature>
<evidence type="ECO:0000256" key="1">
    <source>
        <dbReference type="SAM" id="SignalP"/>
    </source>
</evidence>
<name>A0A068SAJ2_9FUNG</name>
<proteinExistence type="predicted"/>
<evidence type="ECO:0000313" key="3">
    <source>
        <dbReference type="Proteomes" id="UP000027586"/>
    </source>
</evidence>
<accession>A0A068SAJ2</accession>
<reference evidence="2" key="1">
    <citation type="submission" date="2013-08" db="EMBL/GenBank/DDBJ databases">
        <title>Gene expansion shapes genome architecture in the human pathogen Lichtheimia corymbifera: an evolutionary genomics analysis in the ancient terrestrial Mucorales (Mucoromycotina).</title>
        <authorList>
            <person name="Schwartze V.U."/>
            <person name="Winter S."/>
            <person name="Shelest E."/>
            <person name="Marcet-Houben M."/>
            <person name="Horn F."/>
            <person name="Wehner S."/>
            <person name="Hoffmann K."/>
            <person name="Riege K."/>
            <person name="Sammeth M."/>
            <person name="Nowrousian M."/>
            <person name="Valiante V."/>
            <person name="Linde J."/>
            <person name="Jacobsen I.D."/>
            <person name="Marz M."/>
            <person name="Brakhage A.A."/>
            <person name="Gabaldon T."/>
            <person name="Bocker S."/>
            <person name="Voigt K."/>
        </authorList>
    </citation>
    <scope>NUCLEOTIDE SEQUENCE [LARGE SCALE GENOMIC DNA]</scope>
    <source>
        <strain evidence="2">FSU 9682</strain>
    </source>
</reference>
<dbReference type="AlphaFoldDB" id="A0A068SAJ2"/>
<gene>
    <name evidence="2" type="ORF">LCOR_09142.1</name>
</gene>
<dbReference type="Proteomes" id="UP000027586">
    <property type="component" value="Unassembled WGS sequence"/>
</dbReference>
<dbReference type="EMBL" id="CBTN010000055">
    <property type="protein sequence ID" value="CDH58276.1"/>
    <property type="molecule type" value="Genomic_DNA"/>
</dbReference>